<accession>A0A6A6P6A3</accession>
<dbReference type="EMBL" id="MU001675">
    <property type="protein sequence ID" value="KAF2459374.1"/>
    <property type="molecule type" value="Genomic_DNA"/>
</dbReference>
<protein>
    <recommendedName>
        <fullName evidence="4">Fungal N-terminal domain-containing protein</fullName>
    </recommendedName>
</protein>
<feature type="signal peptide" evidence="1">
    <location>
        <begin position="1"/>
        <end position="24"/>
    </location>
</feature>
<dbReference type="PANTHER" id="PTHR38886">
    <property type="entry name" value="SESA DOMAIN-CONTAINING PROTEIN"/>
    <property type="match status" value="1"/>
</dbReference>
<proteinExistence type="predicted"/>
<sequence>MPVAFGSVSDIFAVSLLVKGLIVALHETRGPSAEYKQIARKLLSLDKTLLKVELLIGTHSSTPGTIQTCRAISAKVSDCREVLENFSKRTNSYEEGLSICVSKSMR</sequence>
<evidence type="ECO:0000313" key="3">
    <source>
        <dbReference type="Proteomes" id="UP000799766"/>
    </source>
</evidence>
<gene>
    <name evidence="2" type="ORF">BDY21DRAFT_338070</name>
</gene>
<dbReference type="OrthoDB" id="3045089at2759"/>
<evidence type="ECO:0000313" key="2">
    <source>
        <dbReference type="EMBL" id="KAF2459374.1"/>
    </source>
</evidence>
<organism evidence="2 3">
    <name type="scientific">Lineolata rhizophorae</name>
    <dbReference type="NCBI Taxonomy" id="578093"/>
    <lineage>
        <taxon>Eukaryota</taxon>
        <taxon>Fungi</taxon>
        <taxon>Dikarya</taxon>
        <taxon>Ascomycota</taxon>
        <taxon>Pezizomycotina</taxon>
        <taxon>Dothideomycetes</taxon>
        <taxon>Dothideomycetes incertae sedis</taxon>
        <taxon>Lineolatales</taxon>
        <taxon>Lineolataceae</taxon>
        <taxon>Lineolata</taxon>
    </lineage>
</organism>
<evidence type="ECO:0008006" key="4">
    <source>
        <dbReference type="Google" id="ProtNLM"/>
    </source>
</evidence>
<reference evidence="2" key="1">
    <citation type="journal article" date="2020" name="Stud. Mycol.">
        <title>101 Dothideomycetes genomes: a test case for predicting lifestyles and emergence of pathogens.</title>
        <authorList>
            <person name="Haridas S."/>
            <person name="Albert R."/>
            <person name="Binder M."/>
            <person name="Bloem J."/>
            <person name="Labutti K."/>
            <person name="Salamov A."/>
            <person name="Andreopoulos B."/>
            <person name="Baker S."/>
            <person name="Barry K."/>
            <person name="Bills G."/>
            <person name="Bluhm B."/>
            <person name="Cannon C."/>
            <person name="Castanera R."/>
            <person name="Culley D."/>
            <person name="Daum C."/>
            <person name="Ezra D."/>
            <person name="Gonzalez J."/>
            <person name="Henrissat B."/>
            <person name="Kuo A."/>
            <person name="Liang C."/>
            <person name="Lipzen A."/>
            <person name="Lutzoni F."/>
            <person name="Magnuson J."/>
            <person name="Mondo S."/>
            <person name="Nolan M."/>
            <person name="Ohm R."/>
            <person name="Pangilinan J."/>
            <person name="Park H.-J."/>
            <person name="Ramirez L."/>
            <person name="Alfaro M."/>
            <person name="Sun H."/>
            <person name="Tritt A."/>
            <person name="Yoshinaga Y."/>
            <person name="Zwiers L.-H."/>
            <person name="Turgeon B."/>
            <person name="Goodwin S."/>
            <person name="Spatafora J."/>
            <person name="Crous P."/>
            <person name="Grigoriev I."/>
        </authorList>
    </citation>
    <scope>NUCLEOTIDE SEQUENCE</scope>
    <source>
        <strain evidence="2">ATCC 16933</strain>
    </source>
</reference>
<evidence type="ECO:0000256" key="1">
    <source>
        <dbReference type="SAM" id="SignalP"/>
    </source>
</evidence>
<keyword evidence="3" id="KW-1185">Reference proteome</keyword>
<dbReference type="Proteomes" id="UP000799766">
    <property type="component" value="Unassembled WGS sequence"/>
</dbReference>
<dbReference type="AlphaFoldDB" id="A0A6A6P6A3"/>
<feature type="chain" id="PRO_5025559694" description="Fungal N-terminal domain-containing protein" evidence="1">
    <location>
        <begin position="25"/>
        <end position="106"/>
    </location>
</feature>
<name>A0A6A6P6A3_9PEZI</name>
<dbReference type="PANTHER" id="PTHR38886:SF1">
    <property type="entry name" value="NACHT-NTPASE AND P-LOOP NTPASES N-TERMINAL DOMAIN-CONTAINING PROTEIN"/>
    <property type="match status" value="1"/>
</dbReference>
<keyword evidence="1" id="KW-0732">Signal</keyword>